<dbReference type="EMBL" id="SEWF01000007">
    <property type="protein sequence ID" value="RYU96440.1"/>
    <property type="molecule type" value="Genomic_DNA"/>
</dbReference>
<feature type="chain" id="PRO_5020793057" evidence="2">
    <location>
        <begin position="21"/>
        <end position="663"/>
    </location>
</feature>
<dbReference type="Proteomes" id="UP000293162">
    <property type="component" value="Unassembled WGS sequence"/>
</dbReference>
<dbReference type="SUPFAM" id="SSF55486">
    <property type="entry name" value="Metalloproteases ('zincins'), catalytic domain"/>
    <property type="match status" value="1"/>
</dbReference>
<dbReference type="CDD" id="cd09604">
    <property type="entry name" value="M1_APN_like"/>
    <property type="match status" value="1"/>
</dbReference>
<feature type="region of interest" description="Disordered" evidence="1">
    <location>
        <begin position="638"/>
        <end position="663"/>
    </location>
</feature>
<dbReference type="RefSeq" id="WP_130020116.1">
    <property type="nucleotide sequence ID" value="NZ_SEWF01000007.1"/>
</dbReference>
<sequence>MQIRKIFIASLFAVTQITQAQTPSASKYDHRDAFNPLFNFMPGTAFRSGTGAPGPLYWQNKADYKINVKLDETANTLTGEVEITYKNISPDKLPFVWLQLDQNQFNDHSRGGKTTAIVGGRFGNTGFEGGYTVQFVSAEKKVTAGKKSSNRSVYAEHLIDDTRMQIRLSEPLTTGEELKIKISYSFKVPRYGSDRMGKQETESGIIYEMAQWYPRMAVYDDVEGWNTLPYLGAGEFYLEYGDFEYNVTVPWDHIVAGSGELTNPSEVLTAEQIKRFNEAKNSDKTVIIRSKEEVADAKSRPRNSGTLTWKFKCKQARDIAWASSKAFVWDAARINLPSGKTSIAQSVYPTESATNDSWNRSTEYVKGCIEFYSKYIYEYSYPSATNVAGIVAGMEYPGIVFCSYRDKNESLWGVTDHEFGHNWFPMIVGSNERKYAWMDEGFNTFINTLSTKNFNNGEYYQPENARQYAPYFYDRDPIMNIPDVIQNNNIGLALYVKPGFGLTMLRDLVLGEKRFDYAFKEYVNRWAFKHPTPLDFFRTMEDAAGEDLGWFWKGWYVNDWKIDQGVKDVSYIQQDATKGSVITIENVEKMPMPVVVEIKESNGTTKRVDLPVEVWQRGSSWSFKYPSTSAIESVTVDPDGKLPDVNAKNNQWKPTRYSAPQAN</sequence>
<comment type="caution">
    <text evidence="4">The sequence shown here is derived from an EMBL/GenBank/DDBJ whole genome shotgun (WGS) entry which is preliminary data.</text>
</comment>
<feature type="domain" description="Peptidase M1 membrane alanine aminopeptidase" evidence="3">
    <location>
        <begin position="363"/>
        <end position="555"/>
    </location>
</feature>
<feature type="signal peptide" evidence="2">
    <location>
        <begin position="1"/>
        <end position="20"/>
    </location>
</feature>
<gene>
    <name evidence="4" type="ORF">EWM59_06380</name>
</gene>
<evidence type="ECO:0000313" key="4">
    <source>
        <dbReference type="EMBL" id="RYU96440.1"/>
    </source>
</evidence>
<reference evidence="4 5" key="1">
    <citation type="submission" date="2019-02" db="EMBL/GenBank/DDBJ databases">
        <title>Bacterial novel species Emticicia sp. 17J42-9 isolated from soil.</title>
        <authorList>
            <person name="Jung H.-Y."/>
        </authorList>
    </citation>
    <scope>NUCLEOTIDE SEQUENCE [LARGE SCALE GENOMIC DNA]</scope>
    <source>
        <strain evidence="4 5">17J42-9</strain>
    </source>
</reference>
<accession>A0A4V1ZDK1</accession>
<keyword evidence="5" id="KW-1185">Reference proteome</keyword>
<dbReference type="GO" id="GO:0008237">
    <property type="term" value="F:metallopeptidase activity"/>
    <property type="evidence" value="ECO:0007669"/>
    <property type="project" value="InterPro"/>
</dbReference>
<proteinExistence type="predicted"/>
<evidence type="ECO:0000259" key="3">
    <source>
        <dbReference type="Pfam" id="PF01433"/>
    </source>
</evidence>
<evidence type="ECO:0000256" key="1">
    <source>
        <dbReference type="SAM" id="MobiDB-lite"/>
    </source>
</evidence>
<dbReference type="GO" id="GO:0008270">
    <property type="term" value="F:zinc ion binding"/>
    <property type="evidence" value="ECO:0007669"/>
    <property type="project" value="InterPro"/>
</dbReference>
<keyword evidence="2" id="KW-0732">Signal</keyword>
<organism evidence="4 5">
    <name type="scientific">Emticicia agri</name>
    <dbReference type="NCBI Taxonomy" id="2492393"/>
    <lineage>
        <taxon>Bacteria</taxon>
        <taxon>Pseudomonadati</taxon>
        <taxon>Bacteroidota</taxon>
        <taxon>Cytophagia</taxon>
        <taxon>Cytophagales</taxon>
        <taxon>Leadbetterellaceae</taxon>
        <taxon>Emticicia</taxon>
    </lineage>
</organism>
<dbReference type="AlphaFoldDB" id="A0A4V1ZDK1"/>
<dbReference type="InterPro" id="IPR027268">
    <property type="entry name" value="Peptidase_M4/M1_CTD_sf"/>
</dbReference>
<dbReference type="InterPro" id="IPR014782">
    <property type="entry name" value="Peptidase_M1_dom"/>
</dbReference>
<dbReference type="Pfam" id="PF01433">
    <property type="entry name" value="Peptidase_M1"/>
    <property type="match status" value="1"/>
</dbReference>
<dbReference type="OrthoDB" id="9814383at2"/>
<evidence type="ECO:0000256" key="2">
    <source>
        <dbReference type="SAM" id="SignalP"/>
    </source>
</evidence>
<dbReference type="Gene3D" id="1.10.390.10">
    <property type="entry name" value="Neutral Protease Domain 2"/>
    <property type="match status" value="1"/>
</dbReference>
<evidence type="ECO:0000313" key="5">
    <source>
        <dbReference type="Proteomes" id="UP000293162"/>
    </source>
</evidence>
<name>A0A4V1ZDK1_9BACT</name>
<feature type="compositionally biased region" description="Polar residues" evidence="1">
    <location>
        <begin position="647"/>
        <end position="663"/>
    </location>
</feature>
<protein>
    <submittedName>
        <fullName evidence="4">M1 family peptidase</fullName>
    </submittedName>
</protein>